<evidence type="ECO:0000313" key="14">
    <source>
        <dbReference type="EMBL" id="MDI1485598.1"/>
    </source>
</evidence>
<evidence type="ECO:0000256" key="10">
    <source>
        <dbReference type="ARBA" id="ARBA00023242"/>
    </source>
</evidence>
<dbReference type="InterPro" id="IPR007568">
    <property type="entry name" value="RTA1"/>
</dbReference>
<dbReference type="Gene3D" id="4.10.240.10">
    <property type="entry name" value="Zn(2)-C6 fungal-type DNA-binding domain"/>
    <property type="match status" value="1"/>
</dbReference>
<dbReference type="InterPro" id="IPR007219">
    <property type="entry name" value="XnlR_reg_dom"/>
</dbReference>
<dbReference type="PROSITE" id="PS50048">
    <property type="entry name" value="ZN2_CY6_FUNGAL_2"/>
    <property type="match status" value="1"/>
</dbReference>
<dbReference type="GO" id="GO:0000981">
    <property type="term" value="F:DNA-binding transcription factor activity, RNA polymerase II-specific"/>
    <property type="evidence" value="ECO:0007669"/>
    <property type="project" value="InterPro"/>
</dbReference>
<dbReference type="GO" id="GO:0008270">
    <property type="term" value="F:zinc ion binding"/>
    <property type="evidence" value="ECO:0007669"/>
    <property type="project" value="InterPro"/>
</dbReference>
<sequence>MGTKTSKHQDPLTANNILLAGLAVQTFCFVVFLALFAYFIFHNAVSRIFSGGNGHYKRRPFIAWLGVSSVLVFLRYIFRLAETSQGVFGHLSSHEAFFGSLEFAPIVVAVGILASISKDAVPSTKACVACRKLKIRCIIEENSDGRRCQRCTKHNQECVFAQIQRRKQRKRTDVRVAELEKELLSMRDMLSRDGNTTISSQGERPNAGSSVSLSLPQSPPGRDRRISSPVGVSNEKEPPQAPNCDSDLIPGDLARSLFETYNRDLVAHYPAIHFPTGYSVENLRREKPTLFLAVMAVAAREAYTELSRVLDRQVLQSYANRVFMGSEQSLELVQSMILTAVWYSPPERNSQGQHKFYEYIHMAATMAMDLGLGSRPSAERRSGPPSSIDQGIPPSPETAQADQDSEKSRTWARLMSIAEGVATSFSYEDTSKIASINDPQTQALLKRCTSLLGEWRLSLNSDVMNGSLELFYHYLSIQAYELALHQYFNPDDFRPPYSFEVLRAPKFRNNNAIPHLDSILRCVVSARSLVETFLHMDIRSLRTSPIINYIRFSYAFFVLDMIASSFGTSSHNHGIFLNRESLQLEHYSSLVIKHLTAVVGPARCKVPALFLNLVLRLRAWHQRNDMQPSGWFASASGDPGQDMSSGGPPSDDRELSSVAIFTDQQRLLWNRDYTGSHEASVRQTIAVTSSEQVPQASTGQQSNLLQDMESDTSHIYGDWNDQFLGLDGQGSDDVFADVSMLDQMDFDLNAFPLFCDDEPLSMHR</sequence>
<comment type="caution">
    <text evidence="14">The sequence shown here is derived from an EMBL/GenBank/DDBJ whole genome shotgun (WGS) entry which is preliminary data.</text>
</comment>
<proteinExistence type="predicted"/>
<evidence type="ECO:0000256" key="8">
    <source>
        <dbReference type="ARBA" id="ARBA00023136"/>
    </source>
</evidence>
<evidence type="ECO:0000256" key="12">
    <source>
        <dbReference type="SAM" id="Phobius"/>
    </source>
</evidence>
<dbReference type="Pfam" id="PF00172">
    <property type="entry name" value="Zn_clus"/>
    <property type="match status" value="1"/>
</dbReference>
<dbReference type="GO" id="GO:0006351">
    <property type="term" value="P:DNA-templated transcription"/>
    <property type="evidence" value="ECO:0007669"/>
    <property type="project" value="InterPro"/>
</dbReference>
<dbReference type="EMBL" id="JAPUFD010000001">
    <property type="protein sequence ID" value="MDI1485598.1"/>
    <property type="molecule type" value="Genomic_DNA"/>
</dbReference>
<keyword evidence="3 12" id="KW-0812">Transmembrane</keyword>
<evidence type="ECO:0000256" key="4">
    <source>
        <dbReference type="ARBA" id="ARBA00022723"/>
    </source>
</evidence>
<dbReference type="InterPro" id="IPR001138">
    <property type="entry name" value="Zn2Cys6_DnaBD"/>
</dbReference>
<evidence type="ECO:0000313" key="15">
    <source>
        <dbReference type="Proteomes" id="UP001161017"/>
    </source>
</evidence>
<feature type="region of interest" description="Disordered" evidence="11">
    <location>
        <begin position="192"/>
        <end position="246"/>
    </location>
</feature>
<dbReference type="SUPFAM" id="SSF57701">
    <property type="entry name" value="Zn2/Cys6 DNA-binding domain"/>
    <property type="match status" value="1"/>
</dbReference>
<dbReference type="GO" id="GO:0005634">
    <property type="term" value="C:nucleus"/>
    <property type="evidence" value="ECO:0007669"/>
    <property type="project" value="UniProtKB-SubCell"/>
</dbReference>
<dbReference type="AlphaFoldDB" id="A0AA43TRG0"/>
<dbReference type="InterPro" id="IPR036864">
    <property type="entry name" value="Zn2-C6_fun-type_DNA-bd_sf"/>
</dbReference>
<evidence type="ECO:0000256" key="5">
    <source>
        <dbReference type="ARBA" id="ARBA00022989"/>
    </source>
</evidence>
<dbReference type="PANTHER" id="PTHR31845">
    <property type="entry name" value="FINGER DOMAIN PROTEIN, PUTATIVE-RELATED"/>
    <property type="match status" value="1"/>
</dbReference>
<feature type="compositionally biased region" description="Polar residues" evidence="11">
    <location>
        <begin position="193"/>
        <end position="203"/>
    </location>
</feature>
<evidence type="ECO:0000256" key="2">
    <source>
        <dbReference type="ARBA" id="ARBA00004141"/>
    </source>
</evidence>
<feature type="transmembrane region" description="Helical" evidence="12">
    <location>
        <begin position="17"/>
        <end position="41"/>
    </location>
</feature>
<keyword evidence="15" id="KW-1185">Reference proteome</keyword>
<gene>
    <name evidence="14" type="ORF">OHK93_000736</name>
</gene>
<keyword evidence="7" id="KW-0238">DNA-binding</keyword>
<dbReference type="Proteomes" id="UP001161017">
    <property type="component" value="Unassembled WGS sequence"/>
</dbReference>
<evidence type="ECO:0000256" key="9">
    <source>
        <dbReference type="ARBA" id="ARBA00023163"/>
    </source>
</evidence>
<dbReference type="CDD" id="cd00067">
    <property type="entry name" value="GAL4"/>
    <property type="match status" value="1"/>
</dbReference>
<dbReference type="GO" id="GO:0000976">
    <property type="term" value="F:transcription cis-regulatory region binding"/>
    <property type="evidence" value="ECO:0007669"/>
    <property type="project" value="TreeGrafter"/>
</dbReference>
<evidence type="ECO:0000259" key="13">
    <source>
        <dbReference type="PROSITE" id="PS50048"/>
    </source>
</evidence>
<dbReference type="InterPro" id="IPR051089">
    <property type="entry name" value="prtT"/>
</dbReference>
<protein>
    <recommendedName>
        <fullName evidence="13">Zn(2)-C6 fungal-type domain-containing protein</fullName>
    </recommendedName>
</protein>
<dbReference type="PROSITE" id="PS00463">
    <property type="entry name" value="ZN2_CY6_FUNGAL_1"/>
    <property type="match status" value="1"/>
</dbReference>
<feature type="region of interest" description="Disordered" evidence="11">
    <location>
        <begin position="373"/>
        <end position="406"/>
    </location>
</feature>
<feature type="region of interest" description="Disordered" evidence="11">
    <location>
        <begin position="630"/>
        <end position="654"/>
    </location>
</feature>
<keyword evidence="10" id="KW-0539">Nucleus</keyword>
<dbReference type="Pfam" id="PF04479">
    <property type="entry name" value="RTA1"/>
    <property type="match status" value="1"/>
</dbReference>
<evidence type="ECO:0000256" key="6">
    <source>
        <dbReference type="ARBA" id="ARBA00023015"/>
    </source>
</evidence>
<dbReference type="Pfam" id="PF04082">
    <property type="entry name" value="Fungal_trans"/>
    <property type="match status" value="1"/>
</dbReference>
<evidence type="ECO:0000256" key="1">
    <source>
        <dbReference type="ARBA" id="ARBA00004123"/>
    </source>
</evidence>
<dbReference type="PANTHER" id="PTHR31845:SF39">
    <property type="entry name" value="TRANSCRIPTION FACTOR PBCR-RELATED"/>
    <property type="match status" value="1"/>
</dbReference>
<feature type="domain" description="Zn(2)-C6 fungal-type" evidence="13">
    <location>
        <begin position="126"/>
        <end position="160"/>
    </location>
</feature>
<evidence type="ECO:0000256" key="11">
    <source>
        <dbReference type="SAM" id="MobiDB-lite"/>
    </source>
</evidence>
<dbReference type="CDD" id="cd12148">
    <property type="entry name" value="fungal_TF_MHR"/>
    <property type="match status" value="1"/>
</dbReference>
<keyword evidence="9" id="KW-0804">Transcription</keyword>
<keyword evidence="8 12" id="KW-0472">Membrane</keyword>
<reference evidence="14" key="1">
    <citation type="journal article" date="2023" name="Genome Biol. Evol.">
        <title>First Whole Genome Sequence and Flow Cytometry Genome Size Data for the Lichen-Forming Fungus Ramalina farinacea (Ascomycota).</title>
        <authorList>
            <person name="Llewellyn T."/>
            <person name="Mian S."/>
            <person name="Hill R."/>
            <person name="Leitch I.J."/>
            <person name="Gaya E."/>
        </authorList>
    </citation>
    <scope>NUCLEOTIDE SEQUENCE</scope>
    <source>
        <strain evidence="14">LIQ254RAFAR</strain>
    </source>
</reference>
<evidence type="ECO:0000256" key="7">
    <source>
        <dbReference type="ARBA" id="ARBA00023125"/>
    </source>
</evidence>
<organism evidence="14 15">
    <name type="scientific">Ramalina farinacea</name>
    <dbReference type="NCBI Taxonomy" id="258253"/>
    <lineage>
        <taxon>Eukaryota</taxon>
        <taxon>Fungi</taxon>
        <taxon>Dikarya</taxon>
        <taxon>Ascomycota</taxon>
        <taxon>Pezizomycotina</taxon>
        <taxon>Lecanoromycetes</taxon>
        <taxon>OSLEUM clade</taxon>
        <taxon>Lecanoromycetidae</taxon>
        <taxon>Lecanorales</taxon>
        <taxon>Lecanorineae</taxon>
        <taxon>Ramalinaceae</taxon>
        <taxon>Ramalina</taxon>
    </lineage>
</organism>
<feature type="transmembrane region" description="Helical" evidence="12">
    <location>
        <begin position="61"/>
        <end position="78"/>
    </location>
</feature>
<keyword evidence="4" id="KW-0479">Metal-binding</keyword>
<accession>A0AA43TRG0</accession>
<keyword evidence="5 12" id="KW-1133">Transmembrane helix</keyword>
<evidence type="ECO:0000256" key="3">
    <source>
        <dbReference type="ARBA" id="ARBA00022692"/>
    </source>
</evidence>
<comment type="subcellular location">
    <subcellularLocation>
        <location evidence="2">Membrane</location>
        <topology evidence="2">Multi-pass membrane protein</topology>
    </subcellularLocation>
    <subcellularLocation>
        <location evidence="1">Nucleus</location>
    </subcellularLocation>
</comment>
<keyword evidence="6" id="KW-0805">Transcription regulation</keyword>
<dbReference type="SMART" id="SM00066">
    <property type="entry name" value="GAL4"/>
    <property type="match status" value="1"/>
</dbReference>
<name>A0AA43TRG0_9LECA</name>
<dbReference type="GO" id="GO:0016020">
    <property type="term" value="C:membrane"/>
    <property type="evidence" value="ECO:0007669"/>
    <property type="project" value="UniProtKB-SubCell"/>
</dbReference>